<evidence type="ECO:0008006" key="3">
    <source>
        <dbReference type="Google" id="ProtNLM"/>
    </source>
</evidence>
<dbReference type="Gene3D" id="1.10.287.1080">
    <property type="entry name" value="MazG-like"/>
    <property type="match status" value="1"/>
</dbReference>
<organism evidence="1 2">
    <name type="scientific">Propionispora vibrioides</name>
    <dbReference type="NCBI Taxonomy" id="112903"/>
    <lineage>
        <taxon>Bacteria</taxon>
        <taxon>Bacillati</taxon>
        <taxon>Bacillota</taxon>
        <taxon>Negativicutes</taxon>
        <taxon>Selenomonadales</taxon>
        <taxon>Sporomusaceae</taxon>
        <taxon>Propionispora</taxon>
    </lineage>
</organism>
<dbReference type="Proteomes" id="UP000198847">
    <property type="component" value="Unassembled WGS sequence"/>
</dbReference>
<sequence>MTDKCCRDFQLVVDQYLIRHRSILDVLTKYQESSARISRAFAKAVTECGCIDIQATRQKVPSETEYSDLLQFMSSHVSGRPCPQCQEVLSKEIGHSLFYLAALCNHCGVDMQNIFEQELKTVKTLGVFHLS</sequence>
<evidence type="ECO:0000313" key="2">
    <source>
        <dbReference type="Proteomes" id="UP000198847"/>
    </source>
</evidence>
<accession>A0A1H8XY47</accession>
<dbReference type="AlphaFoldDB" id="A0A1H8XY47"/>
<protein>
    <recommendedName>
        <fullName evidence="3">DUF1573 domain-containing protein</fullName>
    </recommendedName>
</protein>
<proteinExistence type="predicted"/>
<dbReference type="RefSeq" id="WP_091751480.1">
    <property type="nucleotide sequence ID" value="NZ_FODY01000033.1"/>
</dbReference>
<dbReference type="EMBL" id="FODY01000033">
    <property type="protein sequence ID" value="SEP44789.1"/>
    <property type="molecule type" value="Genomic_DNA"/>
</dbReference>
<dbReference type="OrthoDB" id="2988649at2"/>
<evidence type="ECO:0000313" key="1">
    <source>
        <dbReference type="EMBL" id="SEP44789.1"/>
    </source>
</evidence>
<keyword evidence="2" id="KW-1185">Reference proteome</keyword>
<dbReference type="STRING" id="112903.SAMN04490178_13316"/>
<reference evidence="1 2" key="1">
    <citation type="submission" date="2016-10" db="EMBL/GenBank/DDBJ databases">
        <authorList>
            <person name="de Groot N.N."/>
        </authorList>
    </citation>
    <scope>NUCLEOTIDE SEQUENCE [LARGE SCALE GENOMIC DNA]</scope>
    <source>
        <strain evidence="1 2">DSM 13305</strain>
    </source>
</reference>
<gene>
    <name evidence="1" type="ORF">SAMN04490178_13316</name>
</gene>
<name>A0A1H8XY47_9FIRM</name>